<dbReference type="GO" id="GO:0046081">
    <property type="term" value="P:dUTP catabolic process"/>
    <property type="evidence" value="ECO:0007669"/>
    <property type="project" value="TreeGrafter"/>
</dbReference>
<gene>
    <name evidence="2" type="ORF">C1706_04155</name>
</gene>
<sequence length="212" mass="23051">MADQHPELMRLIGVMARLRRDCPWDAEQTHRSLVTYLIEETAEVVEAIEDGEDPHLVEELGDLLLQVLFHAQIAADEGRFDLEDVAHGIADKLVARHPHVFASGEVPGDLDATWEARKRAEKGRTSALDGIPPLNALARSMKVIRRTRKLAVPLELPRQPISAEATGAGILELVARAEASGLDADQAVRDAVRALEQAVVAAEQAQGSDATL</sequence>
<accession>A0A4Q2EHJ4</accession>
<dbReference type="Proteomes" id="UP000290624">
    <property type="component" value="Unassembled WGS sequence"/>
</dbReference>
<dbReference type="PANTHER" id="PTHR30522">
    <property type="entry name" value="NUCLEOSIDE TRIPHOSPHATE PYROPHOSPHOHYDROLASE"/>
    <property type="match status" value="1"/>
</dbReference>
<dbReference type="GO" id="GO:0006950">
    <property type="term" value="P:response to stress"/>
    <property type="evidence" value="ECO:0007669"/>
    <property type="project" value="UniProtKB-ARBA"/>
</dbReference>
<protein>
    <submittedName>
        <fullName evidence="2">Nucleoside triphosphate pyrophosphohydrolase</fullName>
    </submittedName>
</protein>
<reference evidence="2 3" key="1">
    <citation type="submission" date="2018-01" db="EMBL/GenBank/DDBJ databases">
        <title>Lactibacter flavus gen. nov., sp. nov., a novel bacterium of the family Propionibacteriaceae isolated from raw milk and dairy products.</title>
        <authorList>
            <person name="Wenning M."/>
            <person name="Breitenwieser F."/>
            <person name="Huptas C."/>
            <person name="von Neubeck M."/>
            <person name="Busse H.-J."/>
            <person name="Scherer S."/>
        </authorList>
    </citation>
    <scope>NUCLEOTIDE SEQUENCE [LARGE SCALE GENOMIC DNA]</scope>
    <source>
        <strain evidence="2 3">VG341</strain>
    </source>
</reference>
<evidence type="ECO:0000259" key="1">
    <source>
        <dbReference type="Pfam" id="PF03819"/>
    </source>
</evidence>
<organism evidence="2 3">
    <name type="scientific">Propioniciclava flava</name>
    <dbReference type="NCBI Taxonomy" id="2072026"/>
    <lineage>
        <taxon>Bacteria</taxon>
        <taxon>Bacillati</taxon>
        <taxon>Actinomycetota</taxon>
        <taxon>Actinomycetes</taxon>
        <taxon>Propionibacteriales</taxon>
        <taxon>Propionibacteriaceae</taxon>
        <taxon>Propioniciclava</taxon>
    </lineage>
</organism>
<keyword evidence="3" id="KW-1185">Reference proteome</keyword>
<dbReference type="InterPro" id="IPR048015">
    <property type="entry name" value="NTP-PPase_MazG-like_N"/>
</dbReference>
<dbReference type="PANTHER" id="PTHR30522:SF0">
    <property type="entry name" value="NUCLEOSIDE TRIPHOSPHATE PYROPHOSPHOHYDROLASE"/>
    <property type="match status" value="1"/>
</dbReference>
<keyword evidence="2" id="KW-0378">Hydrolase</keyword>
<dbReference type="EMBL" id="PPCV01000002">
    <property type="protein sequence ID" value="RXW33057.1"/>
    <property type="molecule type" value="Genomic_DNA"/>
</dbReference>
<dbReference type="GO" id="GO:0047429">
    <property type="term" value="F:nucleoside triphosphate diphosphatase activity"/>
    <property type="evidence" value="ECO:0007669"/>
    <property type="project" value="TreeGrafter"/>
</dbReference>
<comment type="caution">
    <text evidence="2">The sequence shown here is derived from an EMBL/GenBank/DDBJ whole genome shotgun (WGS) entry which is preliminary data.</text>
</comment>
<evidence type="ECO:0000313" key="2">
    <source>
        <dbReference type="EMBL" id="RXW33057.1"/>
    </source>
</evidence>
<feature type="domain" description="NTP pyrophosphohydrolase MazG-like" evidence="1">
    <location>
        <begin position="28"/>
        <end position="101"/>
    </location>
</feature>
<proteinExistence type="predicted"/>
<dbReference type="Gene3D" id="1.10.287.1080">
    <property type="entry name" value="MazG-like"/>
    <property type="match status" value="1"/>
</dbReference>
<dbReference type="InterPro" id="IPR004518">
    <property type="entry name" value="MazG-like_dom"/>
</dbReference>
<evidence type="ECO:0000313" key="3">
    <source>
        <dbReference type="Proteomes" id="UP000290624"/>
    </source>
</evidence>
<dbReference type="Pfam" id="PF03819">
    <property type="entry name" value="MazG"/>
    <property type="match status" value="1"/>
</dbReference>
<dbReference type="OrthoDB" id="9808939at2"/>
<dbReference type="GO" id="GO:0046047">
    <property type="term" value="P:TTP catabolic process"/>
    <property type="evidence" value="ECO:0007669"/>
    <property type="project" value="TreeGrafter"/>
</dbReference>
<dbReference type="GO" id="GO:0046052">
    <property type="term" value="P:UTP catabolic process"/>
    <property type="evidence" value="ECO:0007669"/>
    <property type="project" value="TreeGrafter"/>
</dbReference>
<name>A0A4Q2EHJ4_9ACTN</name>
<dbReference type="GO" id="GO:0046076">
    <property type="term" value="P:dTTP catabolic process"/>
    <property type="evidence" value="ECO:0007669"/>
    <property type="project" value="TreeGrafter"/>
</dbReference>
<dbReference type="CDD" id="cd11528">
    <property type="entry name" value="NTP-PPase_MazG_Nterm"/>
    <property type="match status" value="1"/>
</dbReference>
<dbReference type="GO" id="GO:0046061">
    <property type="term" value="P:dATP catabolic process"/>
    <property type="evidence" value="ECO:0007669"/>
    <property type="project" value="TreeGrafter"/>
</dbReference>
<dbReference type="InterPro" id="IPR011551">
    <property type="entry name" value="NTP_PyrPHydrolase_MazG"/>
</dbReference>
<dbReference type="FunFam" id="1.10.287.1080:FF:000001">
    <property type="entry name" value="Nucleoside triphosphate pyrophosphohydrolase"/>
    <property type="match status" value="1"/>
</dbReference>
<dbReference type="GO" id="GO:0006203">
    <property type="term" value="P:dGTP catabolic process"/>
    <property type="evidence" value="ECO:0007669"/>
    <property type="project" value="TreeGrafter"/>
</dbReference>
<dbReference type="AlphaFoldDB" id="A0A4Q2EHJ4"/>
<dbReference type="SUPFAM" id="SSF101386">
    <property type="entry name" value="all-alpha NTP pyrophosphatases"/>
    <property type="match status" value="1"/>
</dbReference>